<gene>
    <name evidence="1" type="ORF">GGR21_000033</name>
</gene>
<dbReference type="Proteomes" id="UP000555103">
    <property type="component" value="Unassembled WGS sequence"/>
</dbReference>
<name>A0A840CJF9_9BACT</name>
<comment type="caution">
    <text evidence="1">The sequence shown here is derived from an EMBL/GenBank/DDBJ whole genome shotgun (WGS) entry which is preliminary data.</text>
</comment>
<dbReference type="EMBL" id="JACIEP010000001">
    <property type="protein sequence ID" value="MBB4034148.1"/>
    <property type="molecule type" value="Genomic_DNA"/>
</dbReference>
<dbReference type="AlphaFoldDB" id="A0A840CJF9"/>
<protein>
    <submittedName>
        <fullName evidence="1">Uncharacterized membrane protein YcgQ (UPF0703/DUF1980 family)</fullName>
    </submittedName>
</protein>
<reference evidence="1 2" key="1">
    <citation type="submission" date="2020-08" db="EMBL/GenBank/DDBJ databases">
        <title>Genomic Encyclopedia of Type Strains, Phase IV (KMG-IV): sequencing the most valuable type-strain genomes for metagenomic binning, comparative biology and taxonomic classification.</title>
        <authorList>
            <person name="Goeker M."/>
        </authorList>
    </citation>
    <scope>NUCLEOTIDE SEQUENCE [LARGE SCALE GENOMIC DNA]</scope>
    <source>
        <strain evidence="1 2">DSM 104969</strain>
    </source>
</reference>
<evidence type="ECO:0000313" key="2">
    <source>
        <dbReference type="Proteomes" id="UP000555103"/>
    </source>
</evidence>
<organism evidence="1 2">
    <name type="scientific">Dysgonomonas hofstadii</name>
    <dbReference type="NCBI Taxonomy" id="637886"/>
    <lineage>
        <taxon>Bacteria</taxon>
        <taxon>Pseudomonadati</taxon>
        <taxon>Bacteroidota</taxon>
        <taxon>Bacteroidia</taxon>
        <taxon>Bacteroidales</taxon>
        <taxon>Dysgonomonadaceae</taxon>
        <taxon>Dysgonomonas</taxon>
    </lineage>
</organism>
<evidence type="ECO:0000313" key="1">
    <source>
        <dbReference type="EMBL" id="MBB4034148.1"/>
    </source>
</evidence>
<proteinExistence type="predicted"/>
<dbReference type="RefSeq" id="WP_183305125.1">
    <property type="nucleotide sequence ID" value="NZ_JACIEP010000001.1"/>
</dbReference>
<keyword evidence="2" id="KW-1185">Reference proteome</keyword>
<accession>A0A840CJF9</accession>
<sequence>MKKPKTIRNVGKLFIRRSEQFQLKQVVSDFIEKLIELSAKNAALHILKMKYTTFCYGELQIHSIIVPAITRLTDYCILEYPIRRGINDNNGRVDYYCVNNAGTNNEYHLFLELKCGRQGIPSDNFRKNNIKLWQEANNQLEGITQELSNNKEFYKKPNMRVCMEIITLYADKTKNKHIKSNSDKILNDIINIGIDALESTGIKPNLSALWQFHPNIVKQAEDEFNGSRQFWGLLFLCRIMPPPK</sequence>